<dbReference type="RefSeq" id="WP_184148271.1">
    <property type="nucleotide sequence ID" value="NZ_JACHFM010000002.1"/>
</dbReference>
<dbReference type="Proteomes" id="UP000549457">
    <property type="component" value="Unassembled WGS sequence"/>
</dbReference>
<evidence type="ECO:0000256" key="2">
    <source>
        <dbReference type="SAM" id="Phobius"/>
    </source>
</evidence>
<comment type="caution">
    <text evidence="3">The sequence shown here is derived from an EMBL/GenBank/DDBJ whole genome shotgun (WGS) entry which is preliminary data.</text>
</comment>
<name>A0A840SMJ7_9RHOB</name>
<keyword evidence="2" id="KW-1133">Transmembrane helix</keyword>
<protein>
    <submittedName>
        <fullName evidence="3">NADH-quinone oxidoreductase subunit E</fullName>
    </submittedName>
</protein>
<reference evidence="3 4" key="1">
    <citation type="submission" date="2020-08" db="EMBL/GenBank/DDBJ databases">
        <title>Genomic Encyclopedia of Type Strains, Phase IV (KMG-IV): sequencing the most valuable type-strain genomes for metagenomic binning, comparative biology and taxonomic classification.</title>
        <authorList>
            <person name="Goeker M."/>
        </authorList>
    </citation>
    <scope>NUCLEOTIDE SEQUENCE [LARGE SCALE GENOMIC DNA]</scope>
    <source>
        <strain evidence="3 4">DSM 101730</strain>
    </source>
</reference>
<keyword evidence="2" id="KW-0472">Membrane</keyword>
<evidence type="ECO:0000313" key="4">
    <source>
        <dbReference type="Proteomes" id="UP000549457"/>
    </source>
</evidence>
<gene>
    <name evidence="3" type="ORF">HNP73_001751</name>
</gene>
<keyword evidence="4" id="KW-1185">Reference proteome</keyword>
<feature type="region of interest" description="Disordered" evidence="1">
    <location>
        <begin position="122"/>
        <end position="142"/>
    </location>
</feature>
<dbReference type="Gene3D" id="1.10.150.20">
    <property type="entry name" value="5' to 3' exonuclease, C-terminal subdomain"/>
    <property type="match status" value="1"/>
</dbReference>
<organism evidence="3 4">
    <name type="scientific">Amaricoccus macauensis</name>
    <dbReference type="NCBI Taxonomy" id="57001"/>
    <lineage>
        <taxon>Bacteria</taxon>
        <taxon>Pseudomonadati</taxon>
        <taxon>Pseudomonadota</taxon>
        <taxon>Alphaproteobacteria</taxon>
        <taxon>Rhodobacterales</taxon>
        <taxon>Paracoccaceae</taxon>
        <taxon>Amaricoccus</taxon>
    </lineage>
</organism>
<dbReference type="AlphaFoldDB" id="A0A840SMJ7"/>
<accession>A0A840SMJ7</accession>
<feature type="compositionally biased region" description="Basic and acidic residues" evidence="1">
    <location>
        <begin position="130"/>
        <end position="142"/>
    </location>
</feature>
<evidence type="ECO:0000313" key="3">
    <source>
        <dbReference type="EMBL" id="MBB5221815.1"/>
    </source>
</evidence>
<sequence length="250" mass="25984">MATVSEKDGIFWSLVAWGGGIVAFFVVYWLVRGLFGGTAPDGLVFGGVAFILVGGILTVRIGPKDTAPVAQYHAAPAAASKPAAAPKPVTPSATATPAATATPVAPVAAPVAAPIAAAAAATPAPAPTDTHSERVSEAAREAARLAADLDAPVAAPKRPERLDAPRLGTADDLKRIKGVGPKLEELLHKLGYYHFDQIAAWTPAEIAWVDTNIEDFPGRATRDDWVGQSKVLMTGGTTEFSQRVDRGEVY</sequence>
<proteinExistence type="predicted"/>
<feature type="transmembrane region" description="Helical" evidence="2">
    <location>
        <begin position="9"/>
        <end position="31"/>
    </location>
</feature>
<evidence type="ECO:0000256" key="1">
    <source>
        <dbReference type="SAM" id="MobiDB-lite"/>
    </source>
</evidence>
<keyword evidence="2" id="KW-0812">Transmembrane</keyword>
<feature type="transmembrane region" description="Helical" evidence="2">
    <location>
        <begin position="43"/>
        <end position="62"/>
    </location>
</feature>
<dbReference type="EMBL" id="JACHFM010000002">
    <property type="protein sequence ID" value="MBB5221815.1"/>
    <property type="molecule type" value="Genomic_DNA"/>
</dbReference>